<evidence type="ECO:0000256" key="2">
    <source>
        <dbReference type="ARBA" id="ARBA00023002"/>
    </source>
</evidence>
<dbReference type="PROSITE" id="PS00074">
    <property type="entry name" value="GLFV_DEHYDROGENASE"/>
    <property type="match status" value="1"/>
</dbReference>
<evidence type="ECO:0000256" key="1">
    <source>
        <dbReference type="ARBA" id="ARBA00006382"/>
    </source>
</evidence>
<dbReference type="InterPro" id="IPR033524">
    <property type="entry name" value="Glu/Leu/Phe/Val_DH_AS"/>
</dbReference>
<dbReference type="InterPro" id="IPR036291">
    <property type="entry name" value="NAD(P)-bd_dom_sf"/>
</dbReference>
<dbReference type="SUPFAM" id="SSF51735">
    <property type="entry name" value="NAD(P)-binding Rossmann-fold domains"/>
    <property type="match status" value="1"/>
</dbReference>
<evidence type="ECO:0000313" key="10">
    <source>
        <dbReference type="EMBL" id="KRO30917.1"/>
    </source>
</evidence>
<dbReference type="Pfam" id="PF02812">
    <property type="entry name" value="ELFV_dehydrog_N"/>
    <property type="match status" value="1"/>
</dbReference>
<evidence type="ECO:0000256" key="4">
    <source>
        <dbReference type="PIRSR" id="PIRSR000185-1"/>
    </source>
</evidence>
<evidence type="ECO:0000256" key="5">
    <source>
        <dbReference type="PIRSR" id="PIRSR000185-2"/>
    </source>
</evidence>
<feature type="binding site" evidence="5">
    <location>
        <position position="83"/>
    </location>
    <ligand>
        <name>substrate</name>
    </ligand>
</feature>
<dbReference type="PIRSF" id="PIRSF000185">
    <property type="entry name" value="Glu_DH"/>
    <property type="match status" value="1"/>
</dbReference>
<evidence type="ECO:0000259" key="9">
    <source>
        <dbReference type="SMART" id="SM00839"/>
    </source>
</evidence>
<feature type="binding site" evidence="5">
    <location>
        <position position="107"/>
    </location>
    <ligand>
        <name>substrate</name>
    </ligand>
</feature>
<dbReference type="SUPFAM" id="SSF53223">
    <property type="entry name" value="Aminoacid dehydrogenase-like, N-terminal domain"/>
    <property type="match status" value="1"/>
</dbReference>
<evidence type="ECO:0000313" key="11">
    <source>
        <dbReference type="Proteomes" id="UP000053941"/>
    </source>
</evidence>
<feature type="binding site" evidence="5">
    <location>
        <position position="203"/>
    </location>
    <ligand>
        <name>NAD(+)</name>
        <dbReference type="ChEBI" id="CHEBI:57540"/>
    </ligand>
</feature>
<keyword evidence="5" id="KW-0547">Nucleotide-binding</keyword>
<sequence>MTKASSQDASRAKSPSLESPLATALSQLRRAIDQLRLSENDWNTLSTPRRILEVAVPLRRDDGRVEMYKGYRVQYSTTRGPSKGGVRFHQDIDLDETVALAMLMTWKCALTNLPYGGAKGGVAVNPKTLSLAENERLTRRYTSEILPIIGPERDIPAPDVGTDERNMAWMMDTYSVNAGFSVPGVVTGKPIVLGGSLGRTSATGDGVAISVREALKLKGIDPKGATVAIQGFGKVGYWAALALEEMGLKVVAVSDVSGGVTGFKSVADLHKYMQENGTLSNAPGTDSLTNTELLHLGVDVLVPAALSDAITEATASGIKAKIVVEGANAPTTPSGDAIMNDNGVIVVPDILANSGGVIVSYFEWVQDKQNYFWSAEEVKTNLSTILMRAITEVADKAKDEKLTWREAANMIGVARVAQAHRLRGLYP</sequence>
<dbReference type="InterPro" id="IPR006096">
    <property type="entry name" value="Glu/Leu/Phe/Val/Trp_DH_C"/>
</dbReference>
<dbReference type="InterPro" id="IPR006095">
    <property type="entry name" value="Glu/Leu/Phe/Val/Trp_DH"/>
</dbReference>
<dbReference type="GO" id="GO:0000166">
    <property type="term" value="F:nucleotide binding"/>
    <property type="evidence" value="ECO:0007669"/>
    <property type="project" value="UniProtKB-KW"/>
</dbReference>
<dbReference type="Gene3D" id="3.40.50.10860">
    <property type="entry name" value="Leucine Dehydrogenase, chain A, domain 1"/>
    <property type="match status" value="1"/>
</dbReference>
<gene>
    <name evidence="10" type="ORF">ABR60_05775</name>
</gene>
<dbReference type="PANTHER" id="PTHR11606">
    <property type="entry name" value="GLUTAMATE DEHYDROGENASE"/>
    <property type="match status" value="1"/>
</dbReference>
<dbReference type="Gene3D" id="3.40.50.720">
    <property type="entry name" value="NAD(P)-binding Rossmann-like Domain"/>
    <property type="match status" value="1"/>
</dbReference>
<dbReference type="PRINTS" id="PR00082">
    <property type="entry name" value="GLFDHDRGNASE"/>
</dbReference>
<comment type="similarity">
    <text evidence="1 3 7">Belongs to the Glu/Leu/Phe/Val dehydrogenases family.</text>
</comment>
<dbReference type="InterPro" id="IPR046346">
    <property type="entry name" value="Aminoacid_DH-like_N_sf"/>
</dbReference>
<dbReference type="InterPro" id="IPR014362">
    <property type="entry name" value="Glu_DH"/>
</dbReference>
<keyword evidence="2 3" id="KW-0560">Oxidoreductase</keyword>
<feature type="binding site" evidence="5">
    <location>
        <position position="360"/>
    </location>
    <ligand>
        <name>substrate</name>
    </ligand>
</feature>
<dbReference type="InterPro" id="IPR033922">
    <property type="entry name" value="NAD_bind_Glu_DH"/>
</dbReference>
<reference evidence="10 11" key="1">
    <citation type="submission" date="2015-10" db="EMBL/GenBank/DDBJ databases">
        <title>Metagenome-Assembled Genomes uncover a global brackish microbiome.</title>
        <authorList>
            <person name="Hugerth L.W."/>
            <person name="Larsson J."/>
            <person name="Alneberg J."/>
            <person name="Lindh M.V."/>
            <person name="Legrand C."/>
            <person name="Pinhassi J."/>
            <person name="Andersson A.F."/>
        </authorList>
    </citation>
    <scope>NUCLEOTIDE SEQUENCE [LARGE SCALE GENOMIC DNA]</scope>
    <source>
        <strain evidence="10">BACL2 MAG-120802-bin41</strain>
    </source>
</reference>
<dbReference type="PANTHER" id="PTHR11606:SF13">
    <property type="entry name" value="GLUTAMATE DEHYDROGENASE 1, MITOCHONDRIAL"/>
    <property type="match status" value="1"/>
</dbReference>
<proteinExistence type="inferred from homology"/>
<dbReference type="EMBL" id="LIAS01000042">
    <property type="protein sequence ID" value="KRO30917.1"/>
    <property type="molecule type" value="Genomic_DNA"/>
</dbReference>
<dbReference type="FunFam" id="3.40.50.10860:FF:000003">
    <property type="entry name" value="Glutamate dehydrogenase"/>
    <property type="match status" value="1"/>
</dbReference>
<dbReference type="InterPro" id="IPR006097">
    <property type="entry name" value="Glu/Leu/Phe/Val/Trp_DH_dimer"/>
</dbReference>
<dbReference type="CDD" id="cd01076">
    <property type="entry name" value="NAD_bind_1_Glu_DH"/>
    <property type="match status" value="1"/>
</dbReference>
<organism evidence="10 11">
    <name type="scientific">Actinobacteria bacterium BACL2 MAG-120802-bin41</name>
    <dbReference type="NCBI Taxonomy" id="1655568"/>
    <lineage>
        <taxon>Bacteria</taxon>
        <taxon>Bacillati</taxon>
        <taxon>Actinomycetota</taxon>
        <taxon>Actinomycetes</taxon>
        <taxon>Actinomycetes incertae sedis</taxon>
        <taxon>ac1 cluster</taxon>
    </lineage>
</organism>
<name>A0A0R2NYF6_9ACTN</name>
<evidence type="ECO:0000256" key="8">
    <source>
        <dbReference type="SAM" id="MobiDB-lite"/>
    </source>
</evidence>
<dbReference type="GO" id="GO:0004352">
    <property type="term" value="F:glutamate dehydrogenase (NAD+) activity"/>
    <property type="evidence" value="ECO:0007669"/>
    <property type="project" value="TreeGrafter"/>
</dbReference>
<feature type="active site" description="Proton donor" evidence="4">
    <location>
        <position position="119"/>
    </location>
</feature>
<dbReference type="GO" id="GO:0006538">
    <property type="term" value="P:L-glutamate catabolic process"/>
    <property type="evidence" value="ECO:0007669"/>
    <property type="project" value="TreeGrafter"/>
</dbReference>
<feature type="region of interest" description="Disordered" evidence="8">
    <location>
        <begin position="1"/>
        <end position="20"/>
    </location>
</feature>
<dbReference type="Proteomes" id="UP000053941">
    <property type="component" value="Unassembled WGS sequence"/>
</dbReference>
<feature type="site" description="Important for catalysis" evidence="6">
    <location>
        <position position="159"/>
    </location>
</feature>
<evidence type="ECO:0000256" key="6">
    <source>
        <dbReference type="PIRSR" id="PIRSR000185-3"/>
    </source>
</evidence>
<dbReference type="AlphaFoldDB" id="A0A0R2NYF6"/>
<dbReference type="SMART" id="SM00839">
    <property type="entry name" value="ELFV_dehydrog"/>
    <property type="match status" value="1"/>
</dbReference>
<evidence type="ECO:0000256" key="7">
    <source>
        <dbReference type="RuleBase" id="RU004417"/>
    </source>
</evidence>
<evidence type="ECO:0000256" key="3">
    <source>
        <dbReference type="PIRNR" id="PIRNR000185"/>
    </source>
</evidence>
<keyword evidence="5" id="KW-0520">NAD</keyword>
<feature type="domain" description="Glutamate/phenylalanine/leucine/valine/L-tryptophan dehydrogenase C-terminal" evidence="9">
    <location>
        <begin position="196"/>
        <end position="424"/>
    </location>
</feature>
<accession>A0A0R2NYF6</accession>
<comment type="caution">
    <text evidence="10">The sequence shown here is derived from an EMBL/GenBank/DDBJ whole genome shotgun (WGS) entry which is preliminary data.</text>
</comment>
<dbReference type="Pfam" id="PF00208">
    <property type="entry name" value="ELFV_dehydrog"/>
    <property type="match status" value="1"/>
</dbReference>
<protein>
    <recommendedName>
        <fullName evidence="3">Glutamate dehydrogenase</fullName>
    </recommendedName>
</protein>